<feature type="domain" description="Peptidase S1" evidence="8">
    <location>
        <begin position="51"/>
        <end position="291"/>
    </location>
</feature>
<dbReference type="PROSITE" id="PS50240">
    <property type="entry name" value="TRYPSIN_DOM"/>
    <property type="match status" value="1"/>
</dbReference>
<keyword evidence="6" id="KW-1205">Fibrinolytic toxin</keyword>
<dbReference type="GO" id="GO:0004252">
    <property type="term" value="F:serine-type endopeptidase activity"/>
    <property type="evidence" value="ECO:0007669"/>
    <property type="project" value="InterPro"/>
</dbReference>
<keyword evidence="2" id="KW-0800">Toxin</keyword>
<evidence type="ECO:0000256" key="2">
    <source>
        <dbReference type="ARBA" id="ARBA00022656"/>
    </source>
</evidence>
<dbReference type="RefSeq" id="XP_026730742.1">
    <property type="nucleotide sequence ID" value="XM_026874941.1"/>
</dbReference>
<dbReference type="PANTHER" id="PTHR24258:SF116">
    <property type="entry name" value="FI16631P1-RELATED"/>
    <property type="match status" value="1"/>
</dbReference>
<proteinExistence type="predicted"/>
<feature type="chain" id="PRO_5028885400" evidence="7">
    <location>
        <begin position="19"/>
        <end position="291"/>
    </location>
</feature>
<dbReference type="GeneID" id="113495938"/>
<evidence type="ECO:0000256" key="3">
    <source>
        <dbReference type="ARBA" id="ARBA00023157"/>
    </source>
</evidence>
<dbReference type="GO" id="GO:0006508">
    <property type="term" value="P:proteolysis"/>
    <property type="evidence" value="ECO:0007669"/>
    <property type="project" value="InterPro"/>
</dbReference>
<keyword evidence="3" id="KW-1015">Disulfide bond</keyword>
<dbReference type="InterPro" id="IPR043504">
    <property type="entry name" value="Peptidase_S1_PA_chymotrypsin"/>
</dbReference>
<evidence type="ECO:0000256" key="5">
    <source>
        <dbReference type="ARBA" id="ARBA00055534"/>
    </source>
</evidence>
<dbReference type="Proteomes" id="UP000322000">
    <property type="component" value="Chromosome 7"/>
</dbReference>
<evidence type="ECO:0000259" key="8">
    <source>
        <dbReference type="PROSITE" id="PS50240"/>
    </source>
</evidence>
<dbReference type="CDD" id="cd00190">
    <property type="entry name" value="Tryp_SPc"/>
    <property type="match status" value="1"/>
</dbReference>
<dbReference type="FunFam" id="2.40.10.10:FF:000068">
    <property type="entry name" value="transmembrane protease serine 2"/>
    <property type="match status" value="1"/>
</dbReference>
<accession>A0A7E5VR38</accession>
<dbReference type="Gene3D" id="2.40.10.10">
    <property type="entry name" value="Trypsin-like serine proteases"/>
    <property type="match status" value="1"/>
</dbReference>
<evidence type="ECO:0000313" key="10">
    <source>
        <dbReference type="RefSeq" id="XP_026730742.1"/>
    </source>
</evidence>
<evidence type="ECO:0000256" key="6">
    <source>
        <dbReference type="ARBA" id="ARBA00084094"/>
    </source>
</evidence>
<dbReference type="SUPFAM" id="SSF50494">
    <property type="entry name" value="Trypsin-like serine proteases"/>
    <property type="match status" value="1"/>
</dbReference>
<dbReference type="InterPro" id="IPR001314">
    <property type="entry name" value="Peptidase_S1A"/>
</dbReference>
<dbReference type="GO" id="GO:0090729">
    <property type="term" value="F:toxin activity"/>
    <property type="evidence" value="ECO:0007669"/>
    <property type="project" value="UniProtKB-KW"/>
</dbReference>
<dbReference type="InterPro" id="IPR018114">
    <property type="entry name" value="TRYPSIN_HIS"/>
</dbReference>
<sequence length="291" mass="30518">MQTLVLFLCGLFVFVENAVPFSEQNAAFGYIKNIGIPLAEKIRKAEESSRIIGGVPAALGQYPYQAGLLGEIVVDGGTANSVCGGTLVSASRILTAAHCWFDGVHQAWRLTVVLGSVRLFSGGTRVQTSAVAVHPNWNPGLIRNDLAVVYLSGPVALSGTISPISLPSGSELFESFAGTRAIAVGFGITSEGATINQNQSLNHVSLLVLTTGECSTAFPLIAQPSNICTSGLGTVGFCDGDTGGPLILVRDNKHILIGVSSFRSSLGCESNRSNVYSRVTSFMGFINQHIL</sequence>
<protein>
    <submittedName>
        <fullName evidence="10">Brachyurin-like</fullName>
    </submittedName>
</protein>
<name>A0A7E5VR38_TRINI</name>
<dbReference type="InParanoid" id="A0A7E5VR38"/>
<dbReference type="GO" id="GO:0005576">
    <property type="term" value="C:extracellular region"/>
    <property type="evidence" value="ECO:0007669"/>
    <property type="project" value="UniProtKB-SubCell"/>
</dbReference>
<dbReference type="InterPro" id="IPR009003">
    <property type="entry name" value="Peptidase_S1_PA"/>
</dbReference>
<comment type="function">
    <text evidence="5">Fibrinolytic activity; shows preferential cleavage of Arg-Gly bonds in all three fibrinogen chains. Contact with the caterpillars causes severe bleeding, due the anticoagulant effect of the protein.</text>
</comment>
<dbReference type="PRINTS" id="PR00722">
    <property type="entry name" value="CHYMOTRYPSIN"/>
</dbReference>
<dbReference type="FunCoup" id="A0A7E5VR38">
    <property type="interactions" value="94"/>
</dbReference>
<evidence type="ECO:0000256" key="4">
    <source>
        <dbReference type="ARBA" id="ARBA00023240"/>
    </source>
</evidence>
<evidence type="ECO:0000256" key="1">
    <source>
        <dbReference type="ARBA" id="ARBA00004239"/>
    </source>
</evidence>
<reference evidence="10" key="1">
    <citation type="submission" date="2025-08" db="UniProtKB">
        <authorList>
            <consortium name="RefSeq"/>
        </authorList>
    </citation>
    <scope>IDENTIFICATION</scope>
</reference>
<feature type="signal peptide" evidence="7">
    <location>
        <begin position="1"/>
        <end position="18"/>
    </location>
</feature>
<keyword evidence="4" id="KW-1199">Hemostasis impairing toxin</keyword>
<dbReference type="Pfam" id="PF00089">
    <property type="entry name" value="Trypsin"/>
    <property type="match status" value="1"/>
</dbReference>
<comment type="subcellular location">
    <subcellularLocation>
        <location evidence="1">Secreted</location>
        <location evidence="1">Extracellular space</location>
    </subcellularLocation>
</comment>
<organism evidence="9 10">
    <name type="scientific">Trichoplusia ni</name>
    <name type="common">Cabbage looper</name>
    <dbReference type="NCBI Taxonomy" id="7111"/>
    <lineage>
        <taxon>Eukaryota</taxon>
        <taxon>Metazoa</taxon>
        <taxon>Ecdysozoa</taxon>
        <taxon>Arthropoda</taxon>
        <taxon>Hexapoda</taxon>
        <taxon>Insecta</taxon>
        <taxon>Pterygota</taxon>
        <taxon>Neoptera</taxon>
        <taxon>Endopterygota</taxon>
        <taxon>Lepidoptera</taxon>
        <taxon>Glossata</taxon>
        <taxon>Ditrysia</taxon>
        <taxon>Noctuoidea</taxon>
        <taxon>Noctuidae</taxon>
        <taxon>Plusiinae</taxon>
        <taxon>Trichoplusia</taxon>
    </lineage>
</organism>
<gene>
    <name evidence="10" type="primary">LOC113495938</name>
</gene>
<dbReference type="InterPro" id="IPR001254">
    <property type="entry name" value="Trypsin_dom"/>
</dbReference>
<dbReference type="PROSITE" id="PS00134">
    <property type="entry name" value="TRYPSIN_HIS"/>
    <property type="match status" value="1"/>
</dbReference>
<dbReference type="PANTHER" id="PTHR24258">
    <property type="entry name" value="SERINE PROTEASE-RELATED"/>
    <property type="match status" value="1"/>
</dbReference>
<dbReference type="SMART" id="SM00020">
    <property type="entry name" value="Tryp_SPc"/>
    <property type="match status" value="1"/>
</dbReference>
<dbReference type="AlphaFoldDB" id="A0A7E5VR38"/>
<dbReference type="OrthoDB" id="5565075at2759"/>
<dbReference type="KEGG" id="tnl:113495938"/>
<evidence type="ECO:0000313" key="9">
    <source>
        <dbReference type="Proteomes" id="UP000322000"/>
    </source>
</evidence>
<keyword evidence="9" id="KW-1185">Reference proteome</keyword>
<keyword evidence="7" id="KW-0732">Signal</keyword>
<evidence type="ECO:0000256" key="7">
    <source>
        <dbReference type="SAM" id="SignalP"/>
    </source>
</evidence>